<dbReference type="AlphaFoldDB" id="A0A6C2TZ40"/>
<dbReference type="PANTHER" id="PTHR36509:SF2">
    <property type="entry name" value="BLL3101 PROTEIN"/>
    <property type="match status" value="1"/>
</dbReference>
<dbReference type="InterPro" id="IPR010679">
    <property type="entry name" value="DUF1254"/>
</dbReference>
<organism evidence="4 5">
    <name type="scientific">Pontiella desulfatans</name>
    <dbReference type="NCBI Taxonomy" id="2750659"/>
    <lineage>
        <taxon>Bacteria</taxon>
        <taxon>Pseudomonadati</taxon>
        <taxon>Kiritimatiellota</taxon>
        <taxon>Kiritimatiellia</taxon>
        <taxon>Kiritimatiellales</taxon>
        <taxon>Pontiellaceae</taxon>
        <taxon>Pontiella</taxon>
    </lineage>
</organism>
<evidence type="ECO:0000313" key="4">
    <source>
        <dbReference type="EMBL" id="VGO12456.1"/>
    </source>
</evidence>
<proteinExistence type="predicted"/>
<dbReference type="EMBL" id="CAAHFG010000001">
    <property type="protein sequence ID" value="VGO12456.1"/>
    <property type="molecule type" value="Genomic_DNA"/>
</dbReference>
<evidence type="ECO:0000313" key="5">
    <source>
        <dbReference type="Proteomes" id="UP000366872"/>
    </source>
</evidence>
<evidence type="ECO:0000259" key="2">
    <source>
        <dbReference type="Pfam" id="PF06742"/>
    </source>
</evidence>
<dbReference type="InterPro" id="IPR010621">
    <property type="entry name" value="DUF1214"/>
</dbReference>
<dbReference type="PROSITE" id="PS51257">
    <property type="entry name" value="PROKAR_LIPOPROTEIN"/>
    <property type="match status" value="1"/>
</dbReference>
<dbReference type="SUPFAM" id="SSF160935">
    <property type="entry name" value="VPA0735-like"/>
    <property type="match status" value="1"/>
</dbReference>
<dbReference type="InterPro" id="IPR037049">
    <property type="entry name" value="DUF1214_C_sf"/>
</dbReference>
<keyword evidence="5" id="KW-1185">Reference proteome</keyword>
<gene>
    <name evidence="4" type="ORF">PDESU_01009</name>
</gene>
<dbReference type="Pfam" id="PF06863">
    <property type="entry name" value="DUF1254"/>
    <property type="match status" value="1"/>
</dbReference>
<dbReference type="Proteomes" id="UP000366872">
    <property type="component" value="Unassembled WGS sequence"/>
</dbReference>
<accession>A0A6C2TZ40</accession>
<sequence length="469" mass="51908">MKKLGILTLVSALALVLGGCSKKVHQSAVVKKAVDAYIYAYPLVTFDMVRRHETNTEVPTGSGAPMGQLIKMRKYPAVDDHAAAAPNTDTLYTLAWLDVSEEPMVVGVPDMGDRYYMLPLMDGYSEMIDVIGAGVEGEDQKEYLVVSKGWKGEVPAGMMKIESPTAMIWMCGRIYCTGTPEDYAAAHKLQDQVKLYPLSAYGKPYTPPKGVVDPSLDMKAAVKEQLGELSTSDYFSYFAKLLVKNPPHEADTGMLEKLAEIGIVPGEKFDLSAYSDLDQKLLSEVPKLAKLEMGLHLKKQPTSNGWLYFTEGVGNFGTDYITRGMASFLGPGWNRPHDAIYPLSFNDADGKKYDGAKNNYVLRFEKGELPPVKKVGFWSLTLYDKKMFFVPNSMDRYTLSQRDELIENADGSIEIYIQAESPGKEKEANWLPAPEGQFDLVLRLYGPSQKSPSILDGSWTPPAANKVKK</sequence>
<reference evidence="4 5" key="1">
    <citation type="submission" date="2019-04" db="EMBL/GenBank/DDBJ databases">
        <authorList>
            <person name="Van Vliet M D."/>
        </authorList>
    </citation>
    <scope>NUCLEOTIDE SEQUENCE [LARGE SCALE GENOMIC DNA]</scope>
    <source>
        <strain evidence="4 5">F1</strain>
    </source>
</reference>
<evidence type="ECO:0000256" key="1">
    <source>
        <dbReference type="SAM" id="MobiDB-lite"/>
    </source>
</evidence>
<name>A0A6C2TZ40_PONDE</name>
<feature type="region of interest" description="Disordered" evidence="1">
    <location>
        <begin position="450"/>
        <end position="469"/>
    </location>
</feature>
<dbReference type="Pfam" id="PF06742">
    <property type="entry name" value="DUF1214"/>
    <property type="match status" value="1"/>
</dbReference>
<protein>
    <recommendedName>
        <fullName evidence="6">DUF1254 domain-containing protein</fullName>
    </recommendedName>
</protein>
<feature type="domain" description="DUF1214" evidence="2">
    <location>
        <begin position="339"/>
        <end position="449"/>
    </location>
</feature>
<dbReference type="InterPro" id="IPR037050">
    <property type="entry name" value="DUF1254_sf"/>
</dbReference>
<dbReference type="Gene3D" id="2.60.120.600">
    <property type="entry name" value="Domain of unknown function DUF1214, C-terminal domain"/>
    <property type="match status" value="1"/>
</dbReference>
<dbReference type="Gene3D" id="2.60.40.1610">
    <property type="entry name" value="Domain of unknown function DUF1254"/>
    <property type="match status" value="1"/>
</dbReference>
<evidence type="ECO:0008006" key="6">
    <source>
        <dbReference type="Google" id="ProtNLM"/>
    </source>
</evidence>
<dbReference type="RefSeq" id="WP_222847060.1">
    <property type="nucleotide sequence ID" value="NZ_CAAHFG010000001.1"/>
</dbReference>
<dbReference type="PANTHER" id="PTHR36509">
    <property type="entry name" value="BLL3101 PROTEIN"/>
    <property type="match status" value="1"/>
</dbReference>
<evidence type="ECO:0000259" key="3">
    <source>
        <dbReference type="Pfam" id="PF06863"/>
    </source>
</evidence>
<feature type="domain" description="DUF1254" evidence="3">
    <location>
        <begin position="67"/>
        <end position="197"/>
    </location>
</feature>